<gene>
    <name evidence="1" type="ordered locus">REQ_04810</name>
</gene>
<evidence type="ECO:0000313" key="1">
    <source>
        <dbReference type="EMBL" id="CBH46608.1"/>
    </source>
</evidence>
<dbReference type="RefSeq" id="WP_013414715.1">
    <property type="nucleotide sequence ID" value="NC_014659.1"/>
</dbReference>
<dbReference type="EMBL" id="FN563149">
    <property type="protein sequence ID" value="CBH46608.1"/>
    <property type="molecule type" value="Genomic_DNA"/>
</dbReference>
<evidence type="ECO:0000313" key="2">
    <source>
        <dbReference type="Proteomes" id="UP000006892"/>
    </source>
</evidence>
<dbReference type="AlphaFoldDB" id="A0A3S5Y255"/>
<reference evidence="1" key="1">
    <citation type="journal article" date="2010" name="PLoS Genet.">
        <title>The genome of a pathogenic rhodococcus: cooptive virulence underpinned by key gene acquisitions.</title>
        <authorList>
            <person name="Letek M."/>
            <person name="Gonzalez P."/>
            <person name="Macarthur I."/>
            <person name="Rodriguez H."/>
            <person name="Freeman T.C."/>
            <person name="Valero-Rello A."/>
            <person name="Blanco M."/>
            <person name="Buckley T."/>
            <person name="Cherevach I."/>
            <person name="Fahey R."/>
            <person name="Hapeshi A."/>
            <person name="Holdstock J."/>
            <person name="Leadon D."/>
            <person name="Navas J."/>
            <person name="Ocampo A."/>
            <person name="Quail M.A."/>
            <person name="Sanders M."/>
            <person name="Scortti M.M."/>
            <person name="Prescott J.F."/>
            <person name="Fogarty U."/>
            <person name="Meijer W.G."/>
            <person name="Parkhill J."/>
            <person name="Bentley S.D."/>
            <person name="Vazquez-Boland J.A."/>
        </authorList>
    </citation>
    <scope>NUCLEOTIDE SEQUENCE [LARGE SCALE GENOMIC DNA]</scope>
    <source>
        <strain evidence="1 2">103S</strain>
    </source>
</reference>
<name>A0A3S5Y255_RHOH1</name>
<accession>A0A3S5Y255</accession>
<dbReference type="Proteomes" id="UP001154400">
    <property type="component" value="Chromosome"/>
</dbReference>
<proteinExistence type="predicted"/>
<sequence length="369" mass="40895">MLTPFDDYPIHQTPLPVAHAGDGHPNHYDRYWFNGYAEDVYFAVGLGVYPNRGIIDASFSVVHNGVQRSVFASGLAPLDRTETKIGPISIEVVEPLRVNRVRVDAEEFGLVADLTYRARTSAHEEPRQTMHSGSSLMMDVTRLTQLGTWSGTLRSGDEDISLDRRVFGTKDRSWGIRPVGQPAPAAPQARKHQVFFLYAPLHFEDRCLHYMVFEDERGSRWAETSVVLPVIGDDGPVVGANLPVTHVHVEHEIRWAPGLRRSEGATLQVRGGDGDAGRIELEPLLTFRQRGVGYSHPTWGHGNWHGDFAVGGEEFAVEDLDNTAPENIHVQQVVRVQWGDRQGLGVLEQLAIGPHAPSGFEGYFDGARA</sequence>
<dbReference type="KEGG" id="req:REQ_04810"/>
<organism evidence="1">
    <name type="scientific">Rhodococcus hoagii (strain 103S)</name>
    <name type="common">Rhodococcus equi</name>
    <dbReference type="NCBI Taxonomy" id="685727"/>
    <lineage>
        <taxon>Bacteria</taxon>
        <taxon>Bacillati</taxon>
        <taxon>Actinomycetota</taxon>
        <taxon>Actinomycetes</taxon>
        <taxon>Mycobacteriales</taxon>
        <taxon>Nocardiaceae</taxon>
        <taxon>Prescottella</taxon>
    </lineage>
</organism>
<protein>
    <submittedName>
        <fullName evidence="1">Uncharacterized protein</fullName>
    </submittedName>
</protein>